<evidence type="ECO:0000313" key="4">
    <source>
        <dbReference type="EMBL" id="KUH40511.1"/>
    </source>
</evidence>
<accession>A0A100YAG8</accession>
<evidence type="ECO:0000256" key="2">
    <source>
        <dbReference type="SAM" id="Phobius"/>
    </source>
</evidence>
<reference evidence="4 5" key="1">
    <citation type="submission" date="2015-11" db="EMBL/GenBank/DDBJ databases">
        <title>Genome-wide analysis reveals the secondary metabolome in Streptomyces kanasensis ZX01.</title>
        <authorList>
            <person name="Zhang G."/>
            <person name="Han L."/>
            <person name="Feng J."/>
            <person name="Zhang X."/>
        </authorList>
    </citation>
    <scope>NUCLEOTIDE SEQUENCE [LARGE SCALE GENOMIC DNA]</scope>
    <source>
        <strain evidence="4 5">ZX01</strain>
    </source>
</reference>
<proteinExistence type="predicted"/>
<keyword evidence="2" id="KW-0812">Transmembrane</keyword>
<feature type="region of interest" description="Disordered" evidence="1">
    <location>
        <begin position="490"/>
        <end position="522"/>
    </location>
</feature>
<dbReference type="Proteomes" id="UP000054011">
    <property type="component" value="Unassembled WGS sequence"/>
</dbReference>
<dbReference type="AlphaFoldDB" id="A0A100YAG8"/>
<feature type="compositionally biased region" description="Low complexity" evidence="1">
    <location>
        <begin position="507"/>
        <end position="522"/>
    </location>
</feature>
<organism evidence="4 5">
    <name type="scientific">Streptomyces kanasensis</name>
    <dbReference type="NCBI Taxonomy" id="936756"/>
    <lineage>
        <taxon>Bacteria</taxon>
        <taxon>Bacillati</taxon>
        <taxon>Actinomycetota</taxon>
        <taxon>Actinomycetes</taxon>
        <taxon>Kitasatosporales</taxon>
        <taxon>Streptomycetaceae</taxon>
        <taxon>Streptomyces</taxon>
    </lineage>
</organism>
<keyword evidence="2" id="KW-0472">Membrane</keyword>
<protein>
    <recommendedName>
        <fullName evidence="6">Gram-positive cocci surface proteins LPxTG domain-containing protein</fullName>
    </recommendedName>
</protein>
<feature type="chain" id="PRO_5038878930" description="Gram-positive cocci surface proteins LPxTG domain-containing protein" evidence="3">
    <location>
        <begin position="32"/>
        <end position="569"/>
    </location>
</feature>
<evidence type="ECO:0000313" key="5">
    <source>
        <dbReference type="Proteomes" id="UP000054011"/>
    </source>
</evidence>
<dbReference type="STRING" id="936756.ATE80_01060"/>
<evidence type="ECO:0000256" key="1">
    <source>
        <dbReference type="SAM" id="MobiDB-lite"/>
    </source>
</evidence>
<keyword evidence="5" id="KW-1185">Reference proteome</keyword>
<evidence type="ECO:0000256" key="3">
    <source>
        <dbReference type="SAM" id="SignalP"/>
    </source>
</evidence>
<dbReference type="OrthoDB" id="4083069at2"/>
<keyword evidence="2" id="KW-1133">Transmembrane helix</keyword>
<feature type="compositionally biased region" description="Pro residues" evidence="1">
    <location>
        <begin position="496"/>
        <end position="506"/>
    </location>
</feature>
<feature type="region of interest" description="Disordered" evidence="1">
    <location>
        <begin position="407"/>
        <end position="426"/>
    </location>
</feature>
<feature type="signal peptide" evidence="3">
    <location>
        <begin position="1"/>
        <end position="31"/>
    </location>
</feature>
<gene>
    <name evidence="4" type="ORF">ATE80_01060</name>
</gene>
<sequence length="569" mass="57336">MTLLPSLPLRRAAGGGAALAVLLAASASAAAAPALAEEAPPAVIEVGFLSPGTLPRPAGTLTEAHFLTHQFSLSGQRPDGARVTGAELTVDFGGAADVAEFRFRPECRVAGTLATCPVTMPDGSGDPEAYVPFLVRPKLGTAAGARGVVRATVRADNARPALATPTELPVKVADHDRVVLGGFPDPPSLTVPPGGRATLPFVLTNTGARPLGRVTLTADGFDGDETVVFPGDHRNCRYTTKDPKDPASARTGMSCVFATAVEPGATYRTAPGLSVALAGLAERGRVRLTASVGAPAGSGVAGRSAPLALVPATSPLPPRVPVPVDAYTADAPPVIGVRSEPAADGAAVGASVRTEVGREVTARVGVENRGRAPLAAPSVLVEVPRGVEVVRPDPRCRPEQALPWRTTDARPTFGDRPGDAAPVPTGTVHRCTDPAGLAPGGRRLFSFALRPTQVLDGAKGVVFHPTPSPYDVSQRAKVAFLSVTATAAATASPSPSAIPSPSPTATPSPVATPTTAPTTAPAVPSSGALAATGAGNAPVLLGVAAALTAAGVLLVVRRRAAAPEARDPR</sequence>
<dbReference type="RefSeq" id="WP_058940166.1">
    <property type="nucleotide sequence ID" value="NZ_LNSV01000002.1"/>
</dbReference>
<comment type="caution">
    <text evidence="4">The sequence shown here is derived from an EMBL/GenBank/DDBJ whole genome shotgun (WGS) entry which is preliminary data.</text>
</comment>
<dbReference type="EMBL" id="LNSV01000002">
    <property type="protein sequence ID" value="KUH40511.1"/>
    <property type="molecule type" value="Genomic_DNA"/>
</dbReference>
<evidence type="ECO:0008006" key="6">
    <source>
        <dbReference type="Google" id="ProtNLM"/>
    </source>
</evidence>
<dbReference type="PROSITE" id="PS51318">
    <property type="entry name" value="TAT"/>
    <property type="match status" value="1"/>
</dbReference>
<name>A0A100YAG8_9ACTN</name>
<feature type="transmembrane region" description="Helical" evidence="2">
    <location>
        <begin position="537"/>
        <end position="556"/>
    </location>
</feature>
<dbReference type="InterPro" id="IPR006311">
    <property type="entry name" value="TAT_signal"/>
</dbReference>
<keyword evidence="3" id="KW-0732">Signal</keyword>